<dbReference type="EMBL" id="CP039352">
    <property type="protein sequence ID" value="QCE01990.1"/>
    <property type="molecule type" value="Genomic_DNA"/>
</dbReference>
<gene>
    <name evidence="2" type="ORF">DEO72_LG8g1</name>
</gene>
<reference evidence="2 3" key="1">
    <citation type="submission" date="2019-04" db="EMBL/GenBank/DDBJ databases">
        <title>An improved genome assembly and genetic linkage map for asparagus bean, Vigna unguiculata ssp. sesquipedialis.</title>
        <authorList>
            <person name="Xia Q."/>
            <person name="Zhang R."/>
            <person name="Dong Y."/>
        </authorList>
    </citation>
    <scope>NUCLEOTIDE SEQUENCE [LARGE SCALE GENOMIC DNA]</scope>
    <source>
        <tissue evidence="2">Leaf</tissue>
    </source>
</reference>
<proteinExistence type="predicted"/>
<feature type="compositionally biased region" description="Basic and acidic residues" evidence="1">
    <location>
        <begin position="86"/>
        <end position="112"/>
    </location>
</feature>
<feature type="compositionally biased region" description="Basic and acidic residues" evidence="1">
    <location>
        <begin position="156"/>
        <end position="182"/>
    </location>
</feature>
<keyword evidence="3" id="KW-1185">Reference proteome</keyword>
<sequence>MGGCASLLQSWAWFRMPFIAPISRVPPTFPLVCQWSGGRVLNYRNVPHNDLVGYRARIDHMQQNQPQEDSVYYVHNPYAEASSSVAHDDHQPQEEHEPQPSHVEEPRPEVHRRNPTRNRRRPRCGTGHHYEGLDQPQEDSVYYVHNPYAEASSSVAHDDHEPQEEHEPQPSHVEEPRPELRRRNPTRNRHQPRCGTGHHYGD</sequence>
<evidence type="ECO:0000256" key="1">
    <source>
        <dbReference type="SAM" id="MobiDB-lite"/>
    </source>
</evidence>
<dbReference type="AlphaFoldDB" id="A0A4D6MKB4"/>
<evidence type="ECO:0000313" key="3">
    <source>
        <dbReference type="Proteomes" id="UP000501690"/>
    </source>
</evidence>
<dbReference type="Proteomes" id="UP000501690">
    <property type="component" value="Linkage Group LG8"/>
</dbReference>
<protein>
    <submittedName>
        <fullName evidence="2">Uncharacterized protein</fullName>
    </submittedName>
</protein>
<feature type="compositionally biased region" description="Basic residues" evidence="1">
    <location>
        <begin position="113"/>
        <end position="123"/>
    </location>
</feature>
<organism evidence="2 3">
    <name type="scientific">Vigna unguiculata</name>
    <name type="common">Cowpea</name>
    <dbReference type="NCBI Taxonomy" id="3917"/>
    <lineage>
        <taxon>Eukaryota</taxon>
        <taxon>Viridiplantae</taxon>
        <taxon>Streptophyta</taxon>
        <taxon>Embryophyta</taxon>
        <taxon>Tracheophyta</taxon>
        <taxon>Spermatophyta</taxon>
        <taxon>Magnoliopsida</taxon>
        <taxon>eudicotyledons</taxon>
        <taxon>Gunneridae</taxon>
        <taxon>Pentapetalae</taxon>
        <taxon>rosids</taxon>
        <taxon>fabids</taxon>
        <taxon>Fabales</taxon>
        <taxon>Fabaceae</taxon>
        <taxon>Papilionoideae</taxon>
        <taxon>50 kb inversion clade</taxon>
        <taxon>NPAAA clade</taxon>
        <taxon>indigoferoid/millettioid clade</taxon>
        <taxon>Phaseoleae</taxon>
        <taxon>Vigna</taxon>
    </lineage>
</organism>
<evidence type="ECO:0000313" key="2">
    <source>
        <dbReference type="EMBL" id="QCE01990.1"/>
    </source>
</evidence>
<feature type="region of interest" description="Disordered" evidence="1">
    <location>
        <begin position="83"/>
        <end position="202"/>
    </location>
</feature>
<accession>A0A4D6MKB4</accession>
<name>A0A4D6MKB4_VIGUN</name>
<feature type="compositionally biased region" description="Basic residues" evidence="1">
    <location>
        <begin position="183"/>
        <end position="192"/>
    </location>
</feature>